<evidence type="ECO:0000259" key="1">
    <source>
        <dbReference type="Pfam" id="PF01408"/>
    </source>
</evidence>
<dbReference type="PANTHER" id="PTHR43708:SF1">
    <property type="entry name" value="GALACTOSE_LACTOSE METABOLISM REGULATORY PROTEIN GAL80"/>
    <property type="match status" value="1"/>
</dbReference>
<dbReference type="OrthoDB" id="9815825at2"/>
<proteinExistence type="predicted"/>
<dbReference type="SUPFAM" id="SSF51735">
    <property type="entry name" value="NAD(P)-binding Rossmann-fold domains"/>
    <property type="match status" value="1"/>
</dbReference>
<gene>
    <name evidence="3" type="ORF">Kpho01_30500</name>
</gene>
<dbReference type="InterPro" id="IPR000683">
    <property type="entry name" value="Gfo/Idh/MocA-like_OxRdtase_N"/>
</dbReference>
<dbReference type="Gene3D" id="3.40.50.720">
    <property type="entry name" value="NAD(P)-binding Rossmann-like Domain"/>
    <property type="match status" value="1"/>
</dbReference>
<dbReference type="InterPro" id="IPR036291">
    <property type="entry name" value="NAD(P)-bd_dom_sf"/>
</dbReference>
<evidence type="ECO:0000259" key="2">
    <source>
        <dbReference type="Pfam" id="PF22685"/>
    </source>
</evidence>
<protein>
    <submittedName>
        <fullName evidence="3">Oxidoreductase</fullName>
    </submittedName>
</protein>
<organism evidence="3 4">
    <name type="scientific">Kitasatospora phosalacinea</name>
    <dbReference type="NCBI Taxonomy" id="2065"/>
    <lineage>
        <taxon>Bacteria</taxon>
        <taxon>Bacillati</taxon>
        <taxon>Actinomycetota</taxon>
        <taxon>Actinomycetes</taxon>
        <taxon>Kitasatosporales</taxon>
        <taxon>Streptomycetaceae</taxon>
        <taxon>Kitasatospora</taxon>
    </lineage>
</organism>
<dbReference type="GO" id="GO:0000166">
    <property type="term" value="F:nucleotide binding"/>
    <property type="evidence" value="ECO:0007669"/>
    <property type="project" value="InterPro"/>
</dbReference>
<dbReference type="Pfam" id="PF22685">
    <property type="entry name" value="Gal80p_C-like"/>
    <property type="match status" value="1"/>
</dbReference>
<dbReference type="Proteomes" id="UP001165143">
    <property type="component" value="Unassembled WGS sequence"/>
</dbReference>
<feature type="domain" description="Gfo/Idh/MocA-like oxidoreductase N-terminal" evidence="1">
    <location>
        <begin position="5"/>
        <end position="127"/>
    </location>
</feature>
<evidence type="ECO:0000313" key="3">
    <source>
        <dbReference type="EMBL" id="GLW55039.1"/>
    </source>
</evidence>
<comment type="caution">
    <text evidence="3">The sequence shown here is derived from an EMBL/GenBank/DDBJ whole genome shotgun (WGS) entry which is preliminary data.</text>
</comment>
<dbReference type="EMBL" id="BSRX01000016">
    <property type="protein sequence ID" value="GLW55039.1"/>
    <property type="molecule type" value="Genomic_DNA"/>
</dbReference>
<evidence type="ECO:0000313" key="4">
    <source>
        <dbReference type="Proteomes" id="UP001165143"/>
    </source>
</evidence>
<dbReference type="InterPro" id="IPR051317">
    <property type="entry name" value="Gfo/Idh/MocA_oxidoreduct"/>
</dbReference>
<feature type="domain" description="Gal80p-like C-terminal" evidence="2">
    <location>
        <begin position="135"/>
        <end position="273"/>
    </location>
</feature>
<accession>A0A9W6PHH7</accession>
<dbReference type="PANTHER" id="PTHR43708">
    <property type="entry name" value="CONSERVED EXPRESSED OXIDOREDUCTASE (EUROFUNG)"/>
    <property type="match status" value="1"/>
</dbReference>
<dbReference type="Gene3D" id="3.30.360.10">
    <property type="entry name" value="Dihydrodipicolinate Reductase, domain 2"/>
    <property type="match status" value="1"/>
</dbReference>
<dbReference type="AlphaFoldDB" id="A0A9W6PHH7"/>
<name>A0A9W6PHH7_9ACTN</name>
<dbReference type="SUPFAM" id="SSF55347">
    <property type="entry name" value="Glyceraldehyde-3-phosphate dehydrogenase-like, C-terminal domain"/>
    <property type="match status" value="1"/>
</dbReference>
<dbReference type="InterPro" id="IPR055080">
    <property type="entry name" value="Gal80p-like_C"/>
</dbReference>
<reference evidence="3" key="1">
    <citation type="submission" date="2023-02" db="EMBL/GenBank/DDBJ databases">
        <title>Kitasatospora phosalacinea NBRC 14362.</title>
        <authorList>
            <person name="Ichikawa N."/>
            <person name="Sato H."/>
            <person name="Tonouchi N."/>
        </authorList>
    </citation>
    <scope>NUCLEOTIDE SEQUENCE</scope>
    <source>
        <strain evidence="3">NBRC 14362</strain>
    </source>
</reference>
<sequence>MAGRIRVGVVGAHAERGWGRAVHLPALAASRDDYEIVAVAGTSQQSADAAAGVWGARHAFADAQKLMEHPEVDLVTIAVQLPQRDGLVDAAITAGKHVYSEWPLALDAGTAERFRAGAEAAGVRAAIGLQSRHHPMVRYLRDLVTEGAVGEVLSSSLSYSIASPEVWSQRYAALFDATKGVNHVAVVGGHSLDMYGSIVGGFAELSATLTTRTSTITLQETGEPLAVTSPDQIVVSGLLESGAASSVHFMTGGPRGDGFRIEVHGRAGRLVLHSTDDSLVGPEFVLTLAKANGAPAETLVLPSRYVPVLATAPVPVSNVHRVYADLARAIRTGEPFDPSFATAVRTHRLLDAIKDSAAMGERRRLG</sequence>
<dbReference type="Pfam" id="PF01408">
    <property type="entry name" value="GFO_IDH_MocA"/>
    <property type="match status" value="1"/>
</dbReference>
<dbReference type="RefSeq" id="WP_033253389.1">
    <property type="nucleotide sequence ID" value="NZ_BSRX01000016.1"/>
</dbReference>